<keyword evidence="8" id="KW-1185">Reference proteome</keyword>
<evidence type="ECO:0000256" key="4">
    <source>
        <dbReference type="ARBA" id="ARBA00023163"/>
    </source>
</evidence>
<gene>
    <name evidence="7" type="ORF">GCM10009665_56090</name>
</gene>
<keyword evidence="4" id="KW-0804">Transcription</keyword>
<organism evidence="7 8">
    <name type="scientific">Kitasatospora nipponensis</name>
    <dbReference type="NCBI Taxonomy" id="258049"/>
    <lineage>
        <taxon>Bacteria</taxon>
        <taxon>Bacillati</taxon>
        <taxon>Actinomycetota</taxon>
        <taxon>Actinomycetes</taxon>
        <taxon>Kitasatosporales</taxon>
        <taxon>Streptomycetaceae</taxon>
        <taxon>Kitasatospora</taxon>
    </lineage>
</organism>
<evidence type="ECO:0000256" key="5">
    <source>
        <dbReference type="SAM" id="MobiDB-lite"/>
    </source>
</evidence>
<dbReference type="Gene3D" id="1.10.10.10">
    <property type="entry name" value="Winged helix-like DNA-binding domain superfamily/Winged helix DNA-binding domain"/>
    <property type="match status" value="1"/>
</dbReference>
<dbReference type="InterPro" id="IPR013324">
    <property type="entry name" value="RNA_pol_sigma_r3/r4-like"/>
</dbReference>
<evidence type="ECO:0000256" key="1">
    <source>
        <dbReference type="ARBA" id="ARBA00010641"/>
    </source>
</evidence>
<dbReference type="Pfam" id="PF08281">
    <property type="entry name" value="Sigma70_r4_2"/>
    <property type="match status" value="1"/>
</dbReference>
<keyword evidence="3" id="KW-0731">Sigma factor</keyword>
<evidence type="ECO:0000259" key="6">
    <source>
        <dbReference type="Pfam" id="PF08281"/>
    </source>
</evidence>
<evidence type="ECO:0000313" key="8">
    <source>
        <dbReference type="Proteomes" id="UP001500037"/>
    </source>
</evidence>
<keyword evidence="2" id="KW-0805">Transcription regulation</keyword>
<proteinExistence type="inferred from homology"/>
<accession>A0ABN1WPK3</accession>
<feature type="region of interest" description="Disordered" evidence="5">
    <location>
        <begin position="189"/>
        <end position="216"/>
    </location>
</feature>
<evidence type="ECO:0000313" key="7">
    <source>
        <dbReference type="EMBL" id="GAA1258716.1"/>
    </source>
</evidence>
<dbReference type="EMBL" id="BAAALF010000130">
    <property type="protein sequence ID" value="GAA1258716.1"/>
    <property type="molecule type" value="Genomic_DNA"/>
</dbReference>
<feature type="domain" description="RNA polymerase sigma factor 70 region 4 type 2" evidence="6">
    <location>
        <begin position="135"/>
        <end position="182"/>
    </location>
</feature>
<evidence type="ECO:0000256" key="3">
    <source>
        <dbReference type="ARBA" id="ARBA00023082"/>
    </source>
</evidence>
<dbReference type="RefSeq" id="WP_344444809.1">
    <property type="nucleotide sequence ID" value="NZ_BAAALF010000130.1"/>
</dbReference>
<sequence length="216" mass="24621">MSGEIFSTGTGPDAWCDWEAPPWKTYHGVALPIEFEAFYLAQSDTYLQYAEIELGDSGAAWELTTDVFLYILVTWDDMLTERNFMEAAWDVLRVAVAYEKRRQLRPDGAPSFFWKMTFGHAMVSSRQALSREPDELRQAIAQLPPRQFDVIVLKHFMERSREDIAWLLGIKPVTVDHHHRRAQATLRGALGMPPLPGAKRAPRSRANCAHDTEETA</sequence>
<protein>
    <recommendedName>
        <fullName evidence="6">RNA polymerase sigma factor 70 region 4 type 2 domain-containing protein</fullName>
    </recommendedName>
</protein>
<evidence type="ECO:0000256" key="2">
    <source>
        <dbReference type="ARBA" id="ARBA00023015"/>
    </source>
</evidence>
<comment type="caution">
    <text evidence="7">The sequence shown here is derived from an EMBL/GenBank/DDBJ whole genome shotgun (WGS) entry which is preliminary data.</text>
</comment>
<comment type="similarity">
    <text evidence="1">Belongs to the sigma-70 factor family. ECF subfamily.</text>
</comment>
<dbReference type="SUPFAM" id="SSF88659">
    <property type="entry name" value="Sigma3 and sigma4 domains of RNA polymerase sigma factors"/>
    <property type="match status" value="1"/>
</dbReference>
<dbReference type="InterPro" id="IPR036388">
    <property type="entry name" value="WH-like_DNA-bd_sf"/>
</dbReference>
<dbReference type="InterPro" id="IPR013249">
    <property type="entry name" value="RNA_pol_sigma70_r4_t2"/>
</dbReference>
<dbReference type="CDD" id="cd06171">
    <property type="entry name" value="Sigma70_r4"/>
    <property type="match status" value="1"/>
</dbReference>
<name>A0ABN1WPK3_9ACTN</name>
<reference evidence="7 8" key="1">
    <citation type="journal article" date="2019" name="Int. J. Syst. Evol. Microbiol.">
        <title>The Global Catalogue of Microorganisms (GCM) 10K type strain sequencing project: providing services to taxonomists for standard genome sequencing and annotation.</title>
        <authorList>
            <consortium name="The Broad Institute Genomics Platform"/>
            <consortium name="The Broad Institute Genome Sequencing Center for Infectious Disease"/>
            <person name="Wu L."/>
            <person name="Ma J."/>
        </authorList>
    </citation>
    <scope>NUCLEOTIDE SEQUENCE [LARGE SCALE GENOMIC DNA]</scope>
    <source>
        <strain evidence="7 8">JCM 13004</strain>
    </source>
</reference>
<dbReference type="Proteomes" id="UP001500037">
    <property type="component" value="Unassembled WGS sequence"/>
</dbReference>